<dbReference type="Proteomes" id="UP001203665">
    <property type="component" value="Unassembled WGS sequence"/>
</dbReference>
<organism evidence="1 2">
    <name type="scientific">Alkalicoccobacillus plakortidis</name>
    <dbReference type="NCBI Taxonomy" id="444060"/>
    <lineage>
        <taxon>Bacteria</taxon>
        <taxon>Bacillati</taxon>
        <taxon>Bacillota</taxon>
        <taxon>Bacilli</taxon>
        <taxon>Bacillales</taxon>
        <taxon>Bacillaceae</taxon>
        <taxon>Alkalicoccobacillus</taxon>
    </lineage>
</organism>
<name>A0ABT0XL81_9BACI</name>
<evidence type="ECO:0000313" key="1">
    <source>
        <dbReference type="EMBL" id="MCM2676500.1"/>
    </source>
</evidence>
<dbReference type="EMBL" id="JAMQJY010000001">
    <property type="protein sequence ID" value="MCM2676500.1"/>
    <property type="molecule type" value="Genomic_DNA"/>
</dbReference>
<reference evidence="1" key="1">
    <citation type="submission" date="2022-06" db="EMBL/GenBank/DDBJ databases">
        <title>Alkalicoccobacillus porphyridii sp. nov., isolated from a marine red alga, Porphyridium purpureum and reclassification of Shouchella plakortidis and Shouchella gibsonii as Alkalicoccobacillus plakortidis comb. nov. and Alkalicoccobacillus gibsonii comb. nov.</title>
        <authorList>
            <person name="Kim K.H."/>
            <person name="Lee J.K."/>
            <person name="Han D.M."/>
            <person name="Baek J.H."/>
            <person name="Jeon C.O."/>
        </authorList>
    </citation>
    <scope>NUCLEOTIDE SEQUENCE</scope>
    <source>
        <strain evidence="1">DSM 19153</strain>
    </source>
</reference>
<accession>A0ABT0XL81</accession>
<comment type="caution">
    <text evidence="1">The sequence shown here is derived from an EMBL/GenBank/DDBJ whole genome shotgun (WGS) entry which is preliminary data.</text>
</comment>
<proteinExistence type="predicted"/>
<sequence length="191" mass="22104">MSYKKPTDYYDDRAAGIDEEICSLLEKRKNVSNGNPGYPPLELISNWSEKYGLVERFLQALFSNAYNEESYLPEIVPEGFRKHVTVMQVEDINNVLFSVTYVRQFQNASVINLNLDWDYSNDDPADIPFKFFTMNMSFGPHYKVRQSDGGGNSGHRSYKFIVTPPLPDNMSEYRMKVEENEGLKIVWEKSV</sequence>
<protein>
    <submittedName>
        <fullName evidence="1">Uncharacterized protein</fullName>
    </submittedName>
</protein>
<gene>
    <name evidence="1" type="ORF">NDM98_14120</name>
</gene>
<dbReference type="RefSeq" id="WP_251608748.1">
    <property type="nucleotide sequence ID" value="NZ_JAMQJY010000001.1"/>
</dbReference>
<evidence type="ECO:0000313" key="2">
    <source>
        <dbReference type="Proteomes" id="UP001203665"/>
    </source>
</evidence>
<keyword evidence="2" id="KW-1185">Reference proteome</keyword>